<dbReference type="Pfam" id="PF02518">
    <property type="entry name" value="HATPase_c"/>
    <property type="match status" value="1"/>
</dbReference>
<keyword evidence="5" id="KW-0547">Nucleotide-binding</keyword>
<keyword evidence="9" id="KW-0472">Membrane</keyword>
<dbReference type="RefSeq" id="WP_149265157.1">
    <property type="nucleotide sequence ID" value="NZ_VFJB01000001.1"/>
</dbReference>
<proteinExistence type="predicted"/>
<evidence type="ECO:0000256" key="8">
    <source>
        <dbReference type="ARBA" id="ARBA00023012"/>
    </source>
</evidence>
<dbReference type="InterPro" id="IPR035965">
    <property type="entry name" value="PAS-like_dom_sf"/>
</dbReference>
<dbReference type="AlphaFoldDB" id="A0A5A8F5D4"/>
<dbReference type="PROSITE" id="PS50109">
    <property type="entry name" value="HIS_KIN"/>
    <property type="match status" value="1"/>
</dbReference>
<evidence type="ECO:0000259" key="11">
    <source>
        <dbReference type="PROSITE" id="PS50112"/>
    </source>
</evidence>
<evidence type="ECO:0000256" key="4">
    <source>
        <dbReference type="ARBA" id="ARBA00022679"/>
    </source>
</evidence>
<organism evidence="12 13">
    <name type="scientific">Deferribacter autotrophicus</name>
    <dbReference type="NCBI Taxonomy" id="500465"/>
    <lineage>
        <taxon>Bacteria</taxon>
        <taxon>Pseudomonadati</taxon>
        <taxon>Deferribacterota</taxon>
        <taxon>Deferribacteres</taxon>
        <taxon>Deferribacterales</taxon>
        <taxon>Deferribacteraceae</taxon>
        <taxon>Deferribacter</taxon>
    </lineage>
</organism>
<feature type="transmembrane region" description="Helical" evidence="9">
    <location>
        <begin position="101"/>
        <end position="116"/>
    </location>
</feature>
<feature type="domain" description="Histidine kinase" evidence="10">
    <location>
        <begin position="598"/>
        <end position="815"/>
    </location>
</feature>
<dbReference type="Gene3D" id="1.10.287.130">
    <property type="match status" value="1"/>
</dbReference>
<feature type="transmembrane region" description="Helical" evidence="9">
    <location>
        <begin position="172"/>
        <end position="188"/>
    </location>
</feature>
<dbReference type="SMART" id="SM00387">
    <property type="entry name" value="HATPase_c"/>
    <property type="match status" value="1"/>
</dbReference>
<name>A0A5A8F5D4_9BACT</name>
<dbReference type="OrthoDB" id="9764522at2"/>
<dbReference type="EC" id="2.7.13.3" evidence="2"/>
<keyword evidence="8" id="KW-0902">Two-component regulatory system</keyword>
<evidence type="ECO:0000256" key="2">
    <source>
        <dbReference type="ARBA" id="ARBA00012438"/>
    </source>
</evidence>
<dbReference type="InterPro" id="IPR003594">
    <property type="entry name" value="HATPase_dom"/>
</dbReference>
<evidence type="ECO:0000256" key="1">
    <source>
        <dbReference type="ARBA" id="ARBA00000085"/>
    </source>
</evidence>
<dbReference type="CDD" id="cd00082">
    <property type="entry name" value="HisKA"/>
    <property type="match status" value="1"/>
</dbReference>
<dbReference type="PANTHER" id="PTHR43065">
    <property type="entry name" value="SENSOR HISTIDINE KINASE"/>
    <property type="match status" value="1"/>
</dbReference>
<protein>
    <recommendedName>
        <fullName evidence="2">histidine kinase</fullName>
        <ecNumber evidence="2">2.7.13.3</ecNumber>
    </recommendedName>
</protein>
<feature type="transmembrane region" description="Helical" evidence="9">
    <location>
        <begin position="49"/>
        <end position="68"/>
    </location>
</feature>
<sequence length="815" mass="95756">MFINSIVAGNTVYPILLLINISLLLFLGFIQLFFTRYDILIFDKTVNRYYFLLLCIGFALYKFAFFISPIFERYYFIVILSIVILSIVLFIYQKNSVNEKLCFLYLLMLVFLPPFLYFKSKIYLSISLIVFVILQIYLPRNYALKRKFKFVLLLPAYVFLDALFNINPSIYYLAPQFLLIFIFTYYYIKYLTKIKDVKIYYFLYITIYLLFTIGFISLINHELNNFKTKEKEKLRLKILNTFSLIEKEKETLFSISKMLISNSNSNSNNFNLKELIKTRHLFKLDFIGSISLRNKNFIYSGNPKIIDNIMQDNIINSLKDNIRDYFLFNSNGDIYIAAINKHILNNNVQNIVILIKKLKITQLYTSEIDPELLIYYKNALLNSTFTTKVKFISKNLLEINGKIYEFIKQESNDIKIVGMINYKLILNCLYQLYSYYAIFSLILIIALIYLGYSGLQKLYSEIESKEKILQNIINSVNDLIFYTDKQGNLLLANKFFYEFFQLSPDKQNINIFSLLDYKESSDLLKNDFNGKINIKEIKLKDNEGNNRYFSFYKIPVTNIFGEIYALIFYGKDFTLLKNYEFEIIRKEKFELISTLVSGLVHDLNNMINALLMHIYVLKTKESNEEKINYLKSMEEICQNINKLNKQMLSISKDEILQKKEIDLNSFIQNKTKLILVGKHVKVHFLLPEEKIKIMADEIQLTQVLSNLLINAIEAMNDNGNIYINVKKFSFTNKQILHQCVLEKGDYVEISITDEGKGIDEKIINKIFDPFFTTKKKGNGLGLAMTYRIIKNHNGCIAVKSEINKGTTFYIYLPLK</sequence>
<evidence type="ECO:0000313" key="12">
    <source>
        <dbReference type="EMBL" id="KAA0259336.1"/>
    </source>
</evidence>
<dbReference type="PROSITE" id="PS50112">
    <property type="entry name" value="PAS"/>
    <property type="match status" value="1"/>
</dbReference>
<evidence type="ECO:0000313" key="13">
    <source>
        <dbReference type="Proteomes" id="UP000322876"/>
    </source>
</evidence>
<feature type="transmembrane region" description="Helical" evidence="9">
    <location>
        <begin position="433"/>
        <end position="452"/>
    </location>
</feature>
<dbReference type="InterPro" id="IPR003661">
    <property type="entry name" value="HisK_dim/P_dom"/>
</dbReference>
<keyword evidence="3" id="KW-0597">Phosphoprotein</keyword>
<keyword evidence="7" id="KW-0067">ATP-binding</keyword>
<dbReference type="InterPro" id="IPR005467">
    <property type="entry name" value="His_kinase_dom"/>
</dbReference>
<gene>
    <name evidence="12" type="ORF">FHQ18_00215</name>
</gene>
<dbReference type="InterPro" id="IPR000014">
    <property type="entry name" value="PAS"/>
</dbReference>
<accession>A0A5A8F5D4</accession>
<feature type="domain" description="PAS" evidence="11">
    <location>
        <begin position="465"/>
        <end position="506"/>
    </location>
</feature>
<evidence type="ECO:0000256" key="9">
    <source>
        <dbReference type="SAM" id="Phobius"/>
    </source>
</evidence>
<reference evidence="12 13" key="1">
    <citation type="submission" date="2019-06" db="EMBL/GenBank/DDBJ databases">
        <title>Genomic insights into carbon and energy metabolism of Deferribacter autotrophicus revealed new metabolic traits in the phylum Deferribacteres.</title>
        <authorList>
            <person name="Slobodkin A.I."/>
            <person name="Slobodkina G.B."/>
            <person name="Allioux M."/>
            <person name="Alain K."/>
            <person name="Jebbar M."/>
            <person name="Shadrin V."/>
            <person name="Kublanov I.V."/>
            <person name="Toshchakov S.V."/>
            <person name="Bonch-Osmolovskaya E.A."/>
        </authorList>
    </citation>
    <scope>NUCLEOTIDE SEQUENCE [LARGE SCALE GENOMIC DNA]</scope>
    <source>
        <strain evidence="12 13">SL50</strain>
    </source>
</reference>
<evidence type="ECO:0000256" key="3">
    <source>
        <dbReference type="ARBA" id="ARBA00022553"/>
    </source>
</evidence>
<keyword evidence="9" id="KW-0812">Transmembrane</keyword>
<dbReference type="InterPro" id="IPR036890">
    <property type="entry name" value="HATPase_C_sf"/>
</dbReference>
<keyword evidence="6" id="KW-0418">Kinase</keyword>
<dbReference type="EMBL" id="VFJB01000001">
    <property type="protein sequence ID" value="KAA0259336.1"/>
    <property type="molecule type" value="Genomic_DNA"/>
</dbReference>
<comment type="caution">
    <text evidence="12">The sequence shown here is derived from an EMBL/GenBank/DDBJ whole genome shotgun (WGS) entry which is preliminary data.</text>
</comment>
<evidence type="ECO:0000259" key="10">
    <source>
        <dbReference type="PROSITE" id="PS50109"/>
    </source>
</evidence>
<dbReference type="GO" id="GO:0005524">
    <property type="term" value="F:ATP binding"/>
    <property type="evidence" value="ECO:0007669"/>
    <property type="project" value="UniProtKB-KW"/>
</dbReference>
<feature type="transmembrane region" description="Helical" evidence="9">
    <location>
        <begin position="122"/>
        <end position="138"/>
    </location>
</feature>
<dbReference type="InterPro" id="IPR036097">
    <property type="entry name" value="HisK_dim/P_sf"/>
</dbReference>
<dbReference type="Gene3D" id="3.30.450.20">
    <property type="entry name" value="PAS domain"/>
    <property type="match status" value="1"/>
</dbReference>
<dbReference type="SUPFAM" id="SSF55874">
    <property type="entry name" value="ATPase domain of HSP90 chaperone/DNA topoisomerase II/histidine kinase"/>
    <property type="match status" value="1"/>
</dbReference>
<dbReference type="PANTHER" id="PTHR43065:SF46">
    <property type="entry name" value="C4-DICARBOXYLATE TRANSPORT SENSOR PROTEIN DCTB"/>
    <property type="match status" value="1"/>
</dbReference>
<dbReference type="GO" id="GO:0000155">
    <property type="term" value="F:phosphorelay sensor kinase activity"/>
    <property type="evidence" value="ECO:0007669"/>
    <property type="project" value="InterPro"/>
</dbReference>
<dbReference type="InterPro" id="IPR004358">
    <property type="entry name" value="Sig_transdc_His_kin-like_C"/>
</dbReference>
<feature type="transmembrane region" description="Helical" evidence="9">
    <location>
        <begin position="74"/>
        <end position="92"/>
    </location>
</feature>
<keyword evidence="4" id="KW-0808">Transferase</keyword>
<dbReference type="Proteomes" id="UP000322876">
    <property type="component" value="Unassembled WGS sequence"/>
</dbReference>
<dbReference type="Gene3D" id="3.30.565.10">
    <property type="entry name" value="Histidine kinase-like ATPase, C-terminal domain"/>
    <property type="match status" value="1"/>
</dbReference>
<evidence type="ECO:0000256" key="5">
    <source>
        <dbReference type="ARBA" id="ARBA00022741"/>
    </source>
</evidence>
<evidence type="ECO:0000256" key="6">
    <source>
        <dbReference type="ARBA" id="ARBA00022777"/>
    </source>
</evidence>
<evidence type="ECO:0000256" key="7">
    <source>
        <dbReference type="ARBA" id="ARBA00022840"/>
    </source>
</evidence>
<dbReference type="PRINTS" id="PR00344">
    <property type="entry name" value="BCTRLSENSOR"/>
</dbReference>
<keyword evidence="9" id="KW-1133">Transmembrane helix</keyword>
<dbReference type="SUPFAM" id="SSF55785">
    <property type="entry name" value="PYP-like sensor domain (PAS domain)"/>
    <property type="match status" value="1"/>
</dbReference>
<feature type="transmembrane region" description="Helical" evidence="9">
    <location>
        <begin position="200"/>
        <end position="219"/>
    </location>
</feature>
<feature type="transmembrane region" description="Helical" evidence="9">
    <location>
        <begin position="12"/>
        <end position="37"/>
    </location>
</feature>
<dbReference type="SUPFAM" id="SSF47384">
    <property type="entry name" value="Homodimeric domain of signal transducing histidine kinase"/>
    <property type="match status" value="1"/>
</dbReference>
<comment type="catalytic activity">
    <reaction evidence="1">
        <text>ATP + protein L-histidine = ADP + protein N-phospho-L-histidine.</text>
        <dbReference type="EC" id="2.7.13.3"/>
    </reaction>
</comment>
<keyword evidence="13" id="KW-1185">Reference proteome</keyword>